<dbReference type="OrthoDB" id="4056488at2759"/>
<dbReference type="AlphaFoldDB" id="A0A1G4M6G4"/>
<organism evidence="2 3">
    <name type="scientific">Lachancea fermentati</name>
    <name type="common">Zygosaccharomyces fermentati</name>
    <dbReference type="NCBI Taxonomy" id="4955"/>
    <lineage>
        <taxon>Eukaryota</taxon>
        <taxon>Fungi</taxon>
        <taxon>Dikarya</taxon>
        <taxon>Ascomycota</taxon>
        <taxon>Saccharomycotina</taxon>
        <taxon>Saccharomycetes</taxon>
        <taxon>Saccharomycetales</taxon>
        <taxon>Saccharomycetaceae</taxon>
        <taxon>Lachancea</taxon>
    </lineage>
</organism>
<keyword evidence="3" id="KW-1185">Reference proteome</keyword>
<name>A0A1G4M6G4_LACFM</name>
<feature type="transmembrane region" description="Helical" evidence="1">
    <location>
        <begin position="62"/>
        <end position="79"/>
    </location>
</feature>
<gene>
    <name evidence="2" type="ORF">LAFE_0A02344G</name>
</gene>
<keyword evidence="1" id="KW-1133">Transmembrane helix</keyword>
<evidence type="ECO:0000313" key="2">
    <source>
        <dbReference type="EMBL" id="SCV99400.1"/>
    </source>
</evidence>
<evidence type="ECO:0000256" key="1">
    <source>
        <dbReference type="SAM" id="Phobius"/>
    </source>
</evidence>
<dbReference type="Proteomes" id="UP000190831">
    <property type="component" value="Chromosome A"/>
</dbReference>
<reference evidence="2 3" key="1">
    <citation type="submission" date="2016-03" db="EMBL/GenBank/DDBJ databases">
        <authorList>
            <person name="Devillers H."/>
        </authorList>
    </citation>
    <scope>NUCLEOTIDE SEQUENCE [LARGE SCALE GENOMIC DNA]</scope>
    <source>
        <strain evidence="2">CBS 6772</strain>
    </source>
</reference>
<feature type="transmembrane region" description="Helical" evidence="1">
    <location>
        <begin position="91"/>
        <end position="115"/>
    </location>
</feature>
<evidence type="ECO:0000313" key="3">
    <source>
        <dbReference type="Proteomes" id="UP000190831"/>
    </source>
</evidence>
<dbReference type="EMBL" id="LT598487">
    <property type="protein sequence ID" value="SCV99400.1"/>
    <property type="molecule type" value="Genomic_DNA"/>
</dbReference>
<keyword evidence="1" id="KW-0472">Membrane</keyword>
<dbReference type="Pfam" id="PF00674">
    <property type="entry name" value="DUP"/>
    <property type="match status" value="1"/>
</dbReference>
<proteinExistence type="predicted"/>
<sequence>MDTAVKEAMSSKDCVSLKTQCQSSMDQETGRSEEHALSAGVIRLPRDVSSSFFIYHLRESHGLQIALSLDGVFAAFLLIKYDALNNWKVSMWVLILLVISFLIICELDVCCYYGVVHKESKIKLLEEVVKQRPGLDPVVWDLIAFNVNQFMYEKHLFPWASYFFDGRGSRGYFEKAFVKRIARLNAENRRALRSADELMTCDQAFYFDDLVGIGSITVEAVEVYITSIKDRWMLATDVSFPDANPRNSCV</sequence>
<dbReference type="InterPro" id="IPR001142">
    <property type="entry name" value="DUP/COS"/>
</dbReference>
<protein>
    <submittedName>
        <fullName evidence="2">LAFE_0A02344g1_1</fullName>
    </submittedName>
</protein>
<accession>A0A1G4M6G4</accession>
<keyword evidence="1" id="KW-0812">Transmembrane</keyword>